<dbReference type="Pfam" id="PF13385">
    <property type="entry name" value="Laminin_G_3"/>
    <property type="match status" value="1"/>
</dbReference>
<comment type="caution">
    <text evidence="1">The sequence shown here is derived from an EMBL/GenBank/DDBJ whole genome shotgun (WGS) entry which is preliminary data.</text>
</comment>
<protein>
    <recommendedName>
        <fullName evidence="2">LamG-like jellyroll fold domain-containing protein</fullName>
    </recommendedName>
</protein>
<organism evidence="1">
    <name type="scientific">marine sediment metagenome</name>
    <dbReference type="NCBI Taxonomy" id="412755"/>
    <lineage>
        <taxon>unclassified sequences</taxon>
        <taxon>metagenomes</taxon>
        <taxon>ecological metagenomes</taxon>
    </lineage>
</organism>
<feature type="non-terminal residue" evidence="1">
    <location>
        <position position="198"/>
    </location>
</feature>
<sequence>MAGTMQDIPYRLVGGAKPTLGMTPDGFIEAAPQAEDVHRACLEFGGVSDSARLPADQDLNIGNEWSVMLWVLPTNLVPASTETLFEIHSLDSPGDDSNAFQISISSSGTLVFRAFTSGGATFKNFSIDSAETASVGVDGWFFSGTWTQIVVTWDGADFNMYRNGYLMNPDMTAVSDLAGTQTNTNRSISIGSKVDLTD</sequence>
<evidence type="ECO:0008006" key="2">
    <source>
        <dbReference type="Google" id="ProtNLM"/>
    </source>
</evidence>
<proteinExistence type="predicted"/>
<dbReference type="InterPro" id="IPR013320">
    <property type="entry name" value="ConA-like_dom_sf"/>
</dbReference>
<dbReference type="Gene3D" id="2.60.120.200">
    <property type="match status" value="1"/>
</dbReference>
<gene>
    <name evidence="1" type="ORF">S01H1_74956</name>
</gene>
<dbReference type="EMBL" id="BARS01050179">
    <property type="protein sequence ID" value="GAG45980.1"/>
    <property type="molecule type" value="Genomic_DNA"/>
</dbReference>
<reference evidence="1" key="1">
    <citation type="journal article" date="2014" name="Front. Microbiol.">
        <title>High frequency of phylogenetically diverse reductive dehalogenase-homologous genes in deep subseafloor sedimentary metagenomes.</title>
        <authorList>
            <person name="Kawai M."/>
            <person name="Futagami T."/>
            <person name="Toyoda A."/>
            <person name="Takaki Y."/>
            <person name="Nishi S."/>
            <person name="Hori S."/>
            <person name="Arai W."/>
            <person name="Tsubouchi T."/>
            <person name="Morono Y."/>
            <person name="Uchiyama I."/>
            <person name="Ito T."/>
            <person name="Fujiyama A."/>
            <person name="Inagaki F."/>
            <person name="Takami H."/>
        </authorList>
    </citation>
    <scope>NUCLEOTIDE SEQUENCE</scope>
    <source>
        <strain evidence="1">Expedition CK06-06</strain>
    </source>
</reference>
<name>X0XRX8_9ZZZZ</name>
<dbReference type="AlphaFoldDB" id="X0XRX8"/>
<evidence type="ECO:0000313" key="1">
    <source>
        <dbReference type="EMBL" id="GAG45980.1"/>
    </source>
</evidence>
<dbReference type="SUPFAM" id="SSF49899">
    <property type="entry name" value="Concanavalin A-like lectins/glucanases"/>
    <property type="match status" value="1"/>
</dbReference>
<accession>X0XRX8</accession>